<dbReference type="InterPro" id="IPR036388">
    <property type="entry name" value="WH-like_DNA-bd_sf"/>
</dbReference>
<gene>
    <name evidence="3" type="ORF">CHT98_13470</name>
</gene>
<dbReference type="InterPro" id="IPR000792">
    <property type="entry name" value="Tscrpt_reg_LuxR_C"/>
</dbReference>
<comment type="caution">
    <text evidence="3">The sequence shown here is derived from an EMBL/GenBank/DDBJ whole genome shotgun (WGS) entry which is preliminary data.</text>
</comment>
<dbReference type="SMART" id="SM00421">
    <property type="entry name" value="HTH_LUXR"/>
    <property type="match status" value="1"/>
</dbReference>
<feature type="compositionally biased region" description="Low complexity" evidence="1">
    <location>
        <begin position="1"/>
        <end position="13"/>
    </location>
</feature>
<proteinExistence type="predicted"/>
<geneLocation type="plasmid" evidence="3">
    <name>unnamed</name>
</geneLocation>
<evidence type="ECO:0000259" key="2">
    <source>
        <dbReference type="SMART" id="SM00421"/>
    </source>
</evidence>
<feature type="domain" description="HTH luxR-type" evidence="2">
    <location>
        <begin position="164"/>
        <end position="221"/>
    </location>
</feature>
<dbReference type="Pfam" id="PF00196">
    <property type="entry name" value="GerE"/>
    <property type="match status" value="1"/>
</dbReference>
<keyword evidence="3" id="KW-0614">Plasmid</keyword>
<dbReference type="SUPFAM" id="SSF46894">
    <property type="entry name" value="C-terminal effector domain of the bipartite response regulators"/>
    <property type="match status" value="1"/>
</dbReference>
<sequence>MIGSRSAAPASPSGWCEGRGNGAGAEPDQGGIAPVLCWVLDRLDRGMLLLDASAHVLFANRTAAVFLREHRGVHLCNGVLEAVRHPETRALHDAIASCSRHDGSTATNIFLPITDGDGLIRLAGCVIPLPNDLRGTEARRPVALFTIVDPRCMAAPAPRQLQACFGLTAAEATVAREVLEGDGLRACAHRLRISHTTARTHLAHVFEKTGTKHQAELVRVLLGLHPGVHHS</sequence>
<feature type="region of interest" description="Disordered" evidence="1">
    <location>
        <begin position="1"/>
        <end position="25"/>
    </location>
</feature>
<evidence type="ECO:0000313" key="3">
    <source>
        <dbReference type="EMBL" id="OYD83793.1"/>
    </source>
</evidence>
<organism evidence="3 4">
    <name type="scientific">Azospirillum brasilense</name>
    <dbReference type="NCBI Taxonomy" id="192"/>
    <lineage>
        <taxon>Bacteria</taxon>
        <taxon>Pseudomonadati</taxon>
        <taxon>Pseudomonadota</taxon>
        <taxon>Alphaproteobacteria</taxon>
        <taxon>Rhodospirillales</taxon>
        <taxon>Azospirillaceae</taxon>
        <taxon>Azospirillum</taxon>
    </lineage>
</organism>
<protein>
    <recommendedName>
        <fullName evidence="2">HTH luxR-type domain-containing protein</fullName>
    </recommendedName>
</protein>
<evidence type="ECO:0000256" key="1">
    <source>
        <dbReference type="SAM" id="MobiDB-lite"/>
    </source>
</evidence>
<dbReference type="EMBL" id="NOWT01000011">
    <property type="protein sequence ID" value="OYD83793.1"/>
    <property type="molecule type" value="Genomic_DNA"/>
</dbReference>
<dbReference type="Proteomes" id="UP000215367">
    <property type="component" value="Unassembled WGS sequence"/>
</dbReference>
<dbReference type="InterPro" id="IPR016032">
    <property type="entry name" value="Sig_transdc_resp-reg_C-effctor"/>
</dbReference>
<dbReference type="Gene3D" id="1.10.10.10">
    <property type="entry name" value="Winged helix-like DNA-binding domain superfamily/Winged helix DNA-binding domain"/>
    <property type="match status" value="1"/>
</dbReference>
<accession>A0A235HE71</accession>
<reference evidence="3 4" key="1">
    <citation type="submission" date="2017-07" db="EMBL/GenBank/DDBJ databases">
        <title>Whole genome sequence of Azospirillum brasilense 2A1, a potential biofertilizer strain.</title>
        <authorList>
            <person name="Fontana C.A."/>
            <person name="Toffoli L.M."/>
            <person name="Salazar S.M."/>
            <person name="Puglisi E."/>
            <person name="Pedraza R."/>
            <person name="Bassi D."/>
            <person name="Cocconcelli P.S."/>
        </authorList>
    </citation>
    <scope>NUCLEOTIDE SEQUENCE [LARGE SCALE GENOMIC DNA]</scope>
    <source>
        <strain evidence="3 4">2A1</strain>
        <plasmid evidence="3">unnamed</plasmid>
    </source>
</reference>
<dbReference type="GO" id="GO:0003677">
    <property type="term" value="F:DNA binding"/>
    <property type="evidence" value="ECO:0007669"/>
    <property type="project" value="InterPro"/>
</dbReference>
<dbReference type="AlphaFoldDB" id="A0A235HE71"/>
<dbReference type="GO" id="GO:0006355">
    <property type="term" value="P:regulation of DNA-templated transcription"/>
    <property type="evidence" value="ECO:0007669"/>
    <property type="project" value="InterPro"/>
</dbReference>
<name>A0A235HE71_AZOBR</name>
<evidence type="ECO:0000313" key="4">
    <source>
        <dbReference type="Proteomes" id="UP000215367"/>
    </source>
</evidence>